<evidence type="ECO:0000256" key="13">
    <source>
        <dbReference type="ARBA" id="ARBA00023033"/>
    </source>
</evidence>
<feature type="binding site" description="axial binding residue" evidence="16">
    <location>
        <position position="443"/>
    </location>
    <ligand>
        <name>heme</name>
        <dbReference type="ChEBI" id="CHEBI:30413"/>
    </ligand>
    <ligandPart>
        <name>Fe</name>
        <dbReference type="ChEBI" id="CHEBI:18248"/>
    </ligandPart>
</feature>
<sequence>MILAIILLLVIIIITFSFLLGSYNESYWAKRNVKYHGGKNAIATFSEFLFTSRGIFDIFGNIYKLYPEEPAVATPSLLQPALFVKHPENIQHVLTDNFKNFYHRGVEIAKKDKLAQNVPFLNGSRWKLMRQKMTPLFTSAKLKNMHYIIDRCAQDYIGYLKEHVNDKNANAFETLSVYSCSSLLAPIFGIHSGQSTVTSPLLNMARNATKPTLKANLKFILNSLSPKVFQMLGLSFFGEYEEQFIGAISQVIRQRKEENVKKHDFADIAVSLQNAGTMKDESSGCEIEPTDEVLAAQAFFFLIAGVDPVTMGIYGTLFELAKRPDILKQVQEEIDGAFENNTEMGYDVIGTMEYLTKVLEESLRLHPPISLLSRECMGESILPVGNIRVSKGTRIDIPILAIHHDPKYYPDPDVFDPERFSAENKNSRPNMTFMPFGEGGRLCIGQRFAYLQMKTGLAHILRNFTVKVDDVTKKMTYLKSSLIIRPANDINFTFVPRNKE</sequence>
<dbReference type="GO" id="GO:0020037">
    <property type="term" value="F:heme binding"/>
    <property type="evidence" value="ECO:0007669"/>
    <property type="project" value="InterPro"/>
</dbReference>
<dbReference type="InterPro" id="IPR001128">
    <property type="entry name" value="Cyt_P450"/>
</dbReference>
<keyword evidence="8 16" id="KW-0479">Metal-binding</keyword>
<dbReference type="PANTHER" id="PTHR24292">
    <property type="entry name" value="CYTOCHROME P450"/>
    <property type="match status" value="1"/>
</dbReference>
<protein>
    <recommendedName>
        <fullName evidence="6">unspecific monooxygenase</fullName>
        <ecNumber evidence="6">1.14.14.1</ecNumber>
    </recommendedName>
</protein>
<evidence type="ECO:0000256" key="6">
    <source>
        <dbReference type="ARBA" id="ARBA00012109"/>
    </source>
</evidence>
<evidence type="ECO:0000256" key="12">
    <source>
        <dbReference type="ARBA" id="ARBA00023004"/>
    </source>
</evidence>
<dbReference type="GO" id="GO:0016712">
    <property type="term" value="F:oxidoreductase activity, acting on paired donors, with incorporation or reduction of molecular oxygen, reduced flavin or flavoprotein as one donor, and incorporation of one atom of oxygen"/>
    <property type="evidence" value="ECO:0007669"/>
    <property type="project" value="UniProtKB-EC"/>
</dbReference>
<dbReference type="Pfam" id="PF00067">
    <property type="entry name" value="p450"/>
    <property type="match status" value="1"/>
</dbReference>
<evidence type="ECO:0000313" key="18">
    <source>
        <dbReference type="EMBL" id="AGQ20423.1"/>
    </source>
</evidence>
<comment type="similarity">
    <text evidence="5 17">Belongs to the cytochrome P450 family.</text>
</comment>
<dbReference type="InterPro" id="IPR036396">
    <property type="entry name" value="Cyt_P450_sf"/>
</dbReference>
<gene>
    <name evidence="18" type="primary">CYP321E1</name>
</gene>
<evidence type="ECO:0000256" key="16">
    <source>
        <dbReference type="PIRSR" id="PIRSR602403-1"/>
    </source>
</evidence>
<dbReference type="InterPro" id="IPR050476">
    <property type="entry name" value="Insect_CytP450_Detox"/>
</dbReference>
<name>S5DMU1_PLUXY</name>
<comment type="catalytic activity">
    <reaction evidence="15">
        <text>an organic molecule + reduced [NADPH--hemoprotein reductase] + O2 = an alcohol + oxidized [NADPH--hemoprotein reductase] + H2O + H(+)</text>
        <dbReference type="Rhea" id="RHEA:17149"/>
        <dbReference type="Rhea" id="RHEA-COMP:11964"/>
        <dbReference type="Rhea" id="RHEA-COMP:11965"/>
        <dbReference type="ChEBI" id="CHEBI:15377"/>
        <dbReference type="ChEBI" id="CHEBI:15378"/>
        <dbReference type="ChEBI" id="CHEBI:15379"/>
        <dbReference type="ChEBI" id="CHEBI:30879"/>
        <dbReference type="ChEBI" id="CHEBI:57618"/>
        <dbReference type="ChEBI" id="CHEBI:58210"/>
        <dbReference type="ChEBI" id="CHEBI:142491"/>
        <dbReference type="EC" id="1.14.14.1"/>
    </reaction>
</comment>
<keyword evidence="13 17" id="KW-0503">Monooxygenase</keyword>
<dbReference type="GeneID" id="105392167"/>
<dbReference type="PRINTS" id="PR00385">
    <property type="entry name" value="P450"/>
</dbReference>
<dbReference type="AlphaFoldDB" id="S5DMU1"/>
<organism evidence="18">
    <name type="scientific">Plutella xylostella</name>
    <name type="common">Diamondback moth</name>
    <name type="synonym">Plutella maculipennis</name>
    <dbReference type="NCBI Taxonomy" id="51655"/>
    <lineage>
        <taxon>Eukaryota</taxon>
        <taxon>Metazoa</taxon>
        <taxon>Ecdysozoa</taxon>
        <taxon>Arthropoda</taxon>
        <taxon>Hexapoda</taxon>
        <taxon>Insecta</taxon>
        <taxon>Pterygota</taxon>
        <taxon>Neoptera</taxon>
        <taxon>Endopterygota</taxon>
        <taxon>Lepidoptera</taxon>
        <taxon>Glossata</taxon>
        <taxon>Ditrysia</taxon>
        <taxon>Yponomeutoidea</taxon>
        <taxon>Plutellidae</taxon>
        <taxon>Plutella</taxon>
    </lineage>
</organism>
<dbReference type="SMR" id="S5DMU1"/>
<dbReference type="PANTHER" id="PTHR24292:SF54">
    <property type="entry name" value="CYP9F3-RELATED"/>
    <property type="match status" value="1"/>
</dbReference>
<comment type="cofactor">
    <cofactor evidence="1 16">
        <name>heme</name>
        <dbReference type="ChEBI" id="CHEBI:30413"/>
    </cofactor>
</comment>
<dbReference type="PROSITE" id="PS00086">
    <property type="entry name" value="CYTOCHROME_P450"/>
    <property type="match status" value="1"/>
</dbReference>
<dbReference type="GO" id="GO:0005789">
    <property type="term" value="C:endoplasmic reticulum membrane"/>
    <property type="evidence" value="ECO:0007669"/>
    <property type="project" value="UniProtKB-SubCell"/>
</dbReference>
<keyword evidence="10" id="KW-0492">Microsome</keyword>
<reference evidence="18" key="1">
    <citation type="submission" date="2013-02" db="EMBL/GenBank/DDBJ databases">
        <title>Molecular cloning and nucleotide sequence of px CYP321A1 from chlorantraniliprole-resistant Plutella xylostella L.</title>
        <authorList>
            <person name="Hu Z."/>
            <person name="Feng X."/>
            <person name="Chen H."/>
            <person name="Lin Q."/>
            <person name="Yin F."/>
        </authorList>
    </citation>
    <scope>NUCLEOTIDE SEQUENCE</scope>
</reference>
<dbReference type="SUPFAM" id="SSF48264">
    <property type="entry name" value="Cytochrome P450"/>
    <property type="match status" value="1"/>
</dbReference>
<evidence type="ECO:0000256" key="2">
    <source>
        <dbReference type="ARBA" id="ARBA00003690"/>
    </source>
</evidence>
<dbReference type="OrthoDB" id="2789670at2759"/>
<keyword evidence="14" id="KW-0472">Membrane</keyword>
<evidence type="ECO:0000256" key="5">
    <source>
        <dbReference type="ARBA" id="ARBA00010617"/>
    </source>
</evidence>
<evidence type="ECO:0000256" key="17">
    <source>
        <dbReference type="RuleBase" id="RU000461"/>
    </source>
</evidence>
<accession>S5DMU1</accession>
<keyword evidence="7 16" id="KW-0349">Heme</keyword>
<dbReference type="RefSeq" id="NP_001296007.1">
    <property type="nucleotide sequence ID" value="NM_001309078.1"/>
</dbReference>
<comment type="subcellular location">
    <subcellularLocation>
        <location evidence="4">Endoplasmic reticulum membrane</location>
        <topology evidence="4">Peripheral membrane protein</topology>
    </subcellularLocation>
    <subcellularLocation>
        <location evidence="3">Microsome membrane</location>
        <topology evidence="3">Peripheral membrane protein</topology>
    </subcellularLocation>
</comment>
<evidence type="ECO:0000256" key="9">
    <source>
        <dbReference type="ARBA" id="ARBA00022824"/>
    </source>
</evidence>
<keyword evidence="12 16" id="KW-0408">Iron</keyword>
<proteinExistence type="evidence at transcript level"/>
<keyword evidence="11 17" id="KW-0560">Oxidoreductase</keyword>
<evidence type="ECO:0000256" key="7">
    <source>
        <dbReference type="ARBA" id="ARBA00022617"/>
    </source>
</evidence>
<dbReference type="PRINTS" id="PR00465">
    <property type="entry name" value="EP450IV"/>
</dbReference>
<dbReference type="InterPro" id="IPR002403">
    <property type="entry name" value="Cyt_P450_E_grp-IV"/>
</dbReference>
<dbReference type="GO" id="GO:0005506">
    <property type="term" value="F:iron ion binding"/>
    <property type="evidence" value="ECO:0007669"/>
    <property type="project" value="InterPro"/>
</dbReference>
<dbReference type="EC" id="1.14.14.1" evidence="6"/>
<dbReference type="EMBL" id="KC626090">
    <property type="protein sequence ID" value="AGQ20423.1"/>
    <property type="molecule type" value="mRNA"/>
</dbReference>
<keyword evidence="9" id="KW-0256">Endoplasmic reticulum</keyword>
<dbReference type="CDD" id="cd11056">
    <property type="entry name" value="CYP6-like"/>
    <property type="match status" value="1"/>
</dbReference>
<evidence type="ECO:0000256" key="10">
    <source>
        <dbReference type="ARBA" id="ARBA00022848"/>
    </source>
</evidence>
<evidence type="ECO:0000256" key="14">
    <source>
        <dbReference type="ARBA" id="ARBA00023136"/>
    </source>
</evidence>
<dbReference type="Gene3D" id="1.10.630.10">
    <property type="entry name" value="Cytochrome P450"/>
    <property type="match status" value="1"/>
</dbReference>
<evidence type="ECO:0000256" key="4">
    <source>
        <dbReference type="ARBA" id="ARBA00004406"/>
    </source>
</evidence>
<evidence type="ECO:0000256" key="3">
    <source>
        <dbReference type="ARBA" id="ARBA00004174"/>
    </source>
</evidence>
<comment type="function">
    <text evidence="2">May be involved in the metabolism of insect hormones and in the breakdown of synthetic insecticides.</text>
</comment>
<evidence type="ECO:0000256" key="15">
    <source>
        <dbReference type="ARBA" id="ARBA00047827"/>
    </source>
</evidence>
<dbReference type="InterPro" id="IPR017972">
    <property type="entry name" value="Cyt_P450_CS"/>
</dbReference>
<evidence type="ECO:0000256" key="1">
    <source>
        <dbReference type="ARBA" id="ARBA00001971"/>
    </source>
</evidence>
<evidence type="ECO:0000256" key="11">
    <source>
        <dbReference type="ARBA" id="ARBA00023002"/>
    </source>
</evidence>
<evidence type="ECO:0000256" key="8">
    <source>
        <dbReference type="ARBA" id="ARBA00022723"/>
    </source>
</evidence>